<protein>
    <submittedName>
        <fullName evidence="1">Uncharacterized protein</fullName>
    </submittedName>
</protein>
<proteinExistence type="predicted"/>
<evidence type="ECO:0000313" key="1">
    <source>
        <dbReference type="EMBL" id="CEK49636.1"/>
    </source>
</evidence>
<gene>
    <name evidence="1" type="primary">ORF8383</name>
</gene>
<dbReference type="AlphaFoldDB" id="A0A0B6Y1D3"/>
<name>A0A0B6Y1D3_9EUPU</name>
<sequence>SHKTTSKVPIHIFKRNVHLIHVKNPLHGIKATKYKRPSNYNRVSGSTDVQPNLNYINTGVIQHPHAN</sequence>
<dbReference type="EMBL" id="HACG01002771">
    <property type="protein sequence ID" value="CEK49636.1"/>
    <property type="molecule type" value="Transcribed_RNA"/>
</dbReference>
<organism evidence="1">
    <name type="scientific">Arion vulgaris</name>
    <dbReference type="NCBI Taxonomy" id="1028688"/>
    <lineage>
        <taxon>Eukaryota</taxon>
        <taxon>Metazoa</taxon>
        <taxon>Spiralia</taxon>
        <taxon>Lophotrochozoa</taxon>
        <taxon>Mollusca</taxon>
        <taxon>Gastropoda</taxon>
        <taxon>Heterobranchia</taxon>
        <taxon>Euthyneura</taxon>
        <taxon>Panpulmonata</taxon>
        <taxon>Eupulmonata</taxon>
        <taxon>Stylommatophora</taxon>
        <taxon>Helicina</taxon>
        <taxon>Arionoidea</taxon>
        <taxon>Arionidae</taxon>
        <taxon>Arion</taxon>
    </lineage>
</organism>
<accession>A0A0B6Y1D3</accession>
<feature type="non-terminal residue" evidence="1">
    <location>
        <position position="1"/>
    </location>
</feature>
<feature type="non-terminal residue" evidence="1">
    <location>
        <position position="67"/>
    </location>
</feature>
<reference evidence="1" key="1">
    <citation type="submission" date="2014-12" db="EMBL/GenBank/DDBJ databases">
        <title>Insight into the proteome of Arion vulgaris.</title>
        <authorList>
            <person name="Aradska J."/>
            <person name="Bulat T."/>
            <person name="Smidak R."/>
            <person name="Sarate P."/>
            <person name="Gangsoo J."/>
            <person name="Sialana F."/>
            <person name="Bilban M."/>
            <person name="Lubec G."/>
        </authorList>
    </citation>
    <scope>NUCLEOTIDE SEQUENCE</scope>
    <source>
        <tissue evidence="1">Skin</tissue>
    </source>
</reference>